<dbReference type="InterPro" id="IPR003343">
    <property type="entry name" value="Big_2"/>
</dbReference>
<dbReference type="Proteomes" id="UP000285462">
    <property type="component" value="Unassembled WGS sequence"/>
</dbReference>
<evidence type="ECO:0000256" key="3">
    <source>
        <dbReference type="ARBA" id="ARBA00022729"/>
    </source>
</evidence>
<gene>
    <name evidence="6" type="ORF">DWX79_08415</name>
</gene>
<dbReference type="RefSeq" id="WP_117760168.1">
    <property type="nucleotide sequence ID" value="NZ_QRVT01000006.1"/>
</dbReference>
<organism evidence="6 7">
    <name type="scientific">Bifidobacterium adolescentis</name>
    <dbReference type="NCBI Taxonomy" id="1680"/>
    <lineage>
        <taxon>Bacteria</taxon>
        <taxon>Bacillati</taxon>
        <taxon>Actinomycetota</taxon>
        <taxon>Actinomycetes</taxon>
        <taxon>Bifidobacteriales</taxon>
        <taxon>Bifidobacteriaceae</taxon>
        <taxon>Bifidobacterium</taxon>
    </lineage>
</organism>
<accession>A0A412K6V6</accession>
<dbReference type="SMART" id="SM00635">
    <property type="entry name" value="BID_2"/>
    <property type="match status" value="2"/>
</dbReference>
<dbReference type="PANTHER" id="PTHR36108:SF13">
    <property type="entry name" value="COLOSSIN-B-RELATED"/>
    <property type="match status" value="1"/>
</dbReference>
<protein>
    <recommendedName>
        <fullName evidence="5">BIG2 domain-containing protein</fullName>
    </recommendedName>
</protein>
<keyword evidence="4" id="KW-1133">Transmembrane helix</keyword>
<sequence length="1367" mass="144574">MRKWLNGTDKHVPQHYSGTRSAAGRVFSRTRSLTAAAVAVAMMATVAVTSLIPTYNAKADEPTDGKTCAPASVSLGDDTSVTGTDAGVATYVGGDMYVGGKPSNTSDLSTSTGPTGTYAVEAEGLTVVNGSLAMNPQKDAWKLWNTGNAGGKSYVSRGFRWGVVGFGSQFRPADGKTVLAVGGNTDTSVMGSSKVGAWTAPGWLGKTSSTDKTDHGYKASLAGNVTQVWGKTGVDSIRGLSGSDDTSKQPPVLGTDSTLVTWGQSNNLSNVNGTDYSKYTDKISKLSSDLNNVTKLPATGTVTTSTAPSASSYTIYKYDYRKNGNKGNSFTFYGNLDKEKLITFTSTDTSKSMQVFNLPASDLNLNGTDYTGIDFKFVNVPDNASVVINVTGASGQTIDFHNGWRFWWNDGNIANDFVTAASAADTDQTKKNTNYAKHAQQIMWNFADAQNVVIRGGQATGRITVSNHNSNASTNHGAWGTAEDMQATDDPSAAWMGSILVPQGNLQSHVSTNGRVWVGGDYEMLNNETVKKTSGQSTDHAVGAEFVNESGEKTTSILDMDQERHNLPWNGSYSTSCAAIAWDKVDESGNALDGTSWTVYGTKANAVAGENALATIADGGWNDDADAAGSFKLGNLAPNGTYFLKESGTAEGYTENTNIYQINTTSSTTDAATNIIHVFNSQGAEISEASDKLLTSDSKIINKKTGSSIEWQKVDGTDDSTLLAGSSWTLSKMKSADSSEAEQTWTVTDDQSGTEVKRITIKDASGNTVTSASFTNTTPQTFTATAYDQNGQEISGAKLSWSSGDTKVASVVDGTVTPTGSGSTTITVTSADGKVTASFTVTVSGVTVETFVSINDYNDGQEINLEKGKTLKLTASVGPEGNTVDWSTSNNADNVSLSAIIGTSVTLTANKVTSSPVKITAKETRTEKFVTLNVNVTKPPATTTTVFFKMQDHFNQNNGQKLYLEWKTSNGSWPADDGDQPNRKEMTVASGCNGYVSYTINEVMPTSASFRIRRDKAGWTTAQSFYRPDANSGFAFNGGDIVTLNTATEILDTAPSGCAVTSTAAYSSRRVAARSGEHRAVSAVLRAQGSVLNAVNETVSTKVDEDTAAGKFKVSDLVDGTYHLQETKAPNGYEVSLMVYTITIANGTATWSPAFGADNTGNKIANTRKTGAVTWIKVSLDFNNTDPLSGSEWTLKQTKAFSWDNGVAKYTDVTSDSTLGTVTDCVDGQNDVAECSTQTGVYVDLDGASGKFKISGLVWGEYQLIESKAPDGYDLDTTPHTFRIGPLEGGNIAGNWYANTDFNTEGTNAYNEQTTFTVNGGNIKNKPGVILPGTGGAGDYWIYAAALVAALIGVVAAGMALKVRRRQ</sequence>
<dbReference type="Gene3D" id="2.60.40.1080">
    <property type="match status" value="1"/>
</dbReference>
<evidence type="ECO:0000313" key="7">
    <source>
        <dbReference type="Proteomes" id="UP000285462"/>
    </source>
</evidence>
<dbReference type="Pfam" id="PF17802">
    <property type="entry name" value="SpaA"/>
    <property type="match status" value="3"/>
</dbReference>
<dbReference type="SUPFAM" id="SSF49373">
    <property type="entry name" value="Invasin/intimin cell-adhesion fragments"/>
    <property type="match status" value="1"/>
</dbReference>
<evidence type="ECO:0000256" key="1">
    <source>
        <dbReference type="ARBA" id="ARBA00007257"/>
    </source>
</evidence>
<dbReference type="GO" id="GO:0005975">
    <property type="term" value="P:carbohydrate metabolic process"/>
    <property type="evidence" value="ECO:0007669"/>
    <property type="project" value="UniProtKB-ARBA"/>
</dbReference>
<feature type="domain" description="BIG2" evidence="5">
    <location>
        <begin position="763"/>
        <end position="840"/>
    </location>
</feature>
<dbReference type="InterPro" id="IPR013783">
    <property type="entry name" value="Ig-like_fold"/>
</dbReference>
<keyword evidence="2" id="KW-0964">Secreted</keyword>
<comment type="caution">
    <text evidence="6">The sequence shown here is derived from an EMBL/GenBank/DDBJ whole genome shotgun (WGS) entry which is preliminary data.</text>
</comment>
<feature type="transmembrane region" description="Helical" evidence="4">
    <location>
        <begin position="1340"/>
        <end position="1361"/>
    </location>
</feature>
<dbReference type="InterPro" id="IPR041033">
    <property type="entry name" value="SpaA_PFL_dom_1"/>
</dbReference>
<comment type="similarity">
    <text evidence="1">Belongs to the serine-aspartate repeat-containing protein (SDr) family.</text>
</comment>
<evidence type="ECO:0000256" key="2">
    <source>
        <dbReference type="ARBA" id="ARBA00022525"/>
    </source>
</evidence>
<keyword evidence="4" id="KW-0472">Membrane</keyword>
<dbReference type="Gene3D" id="2.60.40.10">
    <property type="entry name" value="Immunoglobulins"/>
    <property type="match status" value="3"/>
</dbReference>
<evidence type="ECO:0000259" key="5">
    <source>
        <dbReference type="SMART" id="SM00635"/>
    </source>
</evidence>
<feature type="transmembrane region" description="Helical" evidence="4">
    <location>
        <begin position="33"/>
        <end position="52"/>
    </location>
</feature>
<reference evidence="6 7" key="1">
    <citation type="submission" date="2018-08" db="EMBL/GenBank/DDBJ databases">
        <title>A genome reference for cultivated species of the human gut microbiota.</title>
        <authorList>
            <person name="Zou Y."/>
            <person name="Xue W."/>
            <person name="Luo G."/>
        </authorList>
    </citation>
    <scope>NUCLEOTIDE SEQUENCE [LARGE SCALE GENOMIC DNA]</scope>
    <source>
        <strain evidence="6 7">AF21-27</strain>
    </source>
</reference>
<evidence type="ECO:0000313" key="6">
    <source>
        <dbReference type="EMBL" id="RGS64161.1"/>
    </source>
</evidence>
<dbReference type="EMBL" id="QRVT01000006">
    <property type="protein sequence ID" value="RGS64161.1"/>
    <property type="molecule type" value="Genomic_DNA"/>
</dbReference>
<proteinExistence type="inferred from homology"/>
<feature type="domain" description="BIG2" evidence="5">
    <location>
        <begin position="848"/>
        <end position="931"/>
    </location>
</feature>
<evidence type="ECO:0000256" key="4">
    <source>
        <dbReference type="SAM" id="Phobius"/>
    </source>
</evidence>
<dbReference type="InterPro" id="IPR008964">
    <property type="entry name" value="Invasin/intimin_cell_adhesion"/>
</dbReference>
<name>A0A412K6V6_BIFAD</name>
<keyword evidence="3" id="KW-0732">Signal</keyword>
<dbReference type="PANTHER" id="PTHR36108">
    <property type="entry name" value="COLOSSIN-B-RELATED"/>
    <property type="match status" value="1"/>
</dbReference>
<keyword evidence="4" id="KW-0812">Transmembrane</keyword>